<comment type="caution">
    <text evidence="2">The sequence shown here is derived from an EMBL/GenBank/DDBJ whole genome shotgun (WGS) entry which is preliminary data.</text>
</comment>
<name>A0AAE1NVE6_9EUCA</name>
<proteinExistence type="predicted"/>
<evidence type="ECO:0000313" key="2">
    <source>
        <dbReference type="EMBL" id="KAK4296159.1"/>
    </source>
</evidence>
<dbReference type="AlphaFoldDB" id="A0AAE1NVE6"/>
<evidence type="ECO:0000313" key="3">
    <source>
        <dbReference type="Proteomes" id="UP001292094"/>
    </source>
</evidence>
<reference evidence="2" key="1">
    <citation type="submission" date="2023-11" db="EMBL/GenBank/DDBJ databases">
        <title>Genome assemblies of two species of porcelain crab, Petrolisthes cinctipes and Petrolisthes manimaculis (Anomura: Porcellanidae).</title>
        <authorList>
            <person name="Angst P."/>
        </authorList>
    </citation>
    <scope>NUCLEOTIDE SEQUENCE</scope>
    <source>
        <strain evidence="2">PB745_02</strain>
        <tissue evidence="2">Gill</tissue>
    </source>
</reference>
<accession>A0AAE1NVE6</accession>
<keyword evidence="3" id="KW-1185">Reference proteome</keyword>
<evidence type="ECO:0000256" key="1">
    <source>
        <dbReference type="SAM" id="MobiDB-lite"/>
    </source>
</evidence>
<dbReference type="EMBL" id="JAWZYT010003913">
    <property type="protein sequence ID" value="KAK4296159.1"/>
    <property type="molecule type" value="Genomic_DNA"/>
</dbReference>
<protein>
    <submittedName>
        <fullName evidence="2">Uncharacterized protein</fullName>
    </submittedName>
</protein>
<organism evidence="2 3">
    <name type="scientific">Petrolisthes manimaculis</name>
    <dbReference type="NCBI Taxonomy" id="1843537"/>
    <lineage>
        <taxon>Eukaryota</taxon>
        <taxon>Metazoa</taxon>
        <taxon>Ecdysozoa</taxon>
        <taxon>Arthropoda</taxon>
        <taxon>Crustacea</taxon>
        <taxon>Multicrustacea</taxon>
        <taxon>Malacostraca</taxon>
        <taxon>Eumalacostraca</taxon>
        <taxon>Eucarida</taxon>
        <taxon>Decapoda</taxon>
        <taxon>Pleocyemata</taxon>
        <taxon>Anomura</taxon>
        <taxon>Galatheoidea</taxon>
        <taxon>Porcellanidae</taxon>
        <taxon>Petrolisthes</taxon>
    </lineage>
</organism>
<sequence length="117" mass="12962">MGLPGRGTAGEAPVWDTGVDPSRHAPPCPAPLHSLCRPAWWQECRRRRPHVLPLLALPAPHGPTITPLDPTPQQQPPPCRAHTCCCTSPHLYHTCHNATLTNSLQHYYVYSQLSHTQ</sequence>
<feature type="region of interest" description="Disordered" evidence="1">
    <location>
        <begin position="1"/>
        <end position="23"/>
    </location>
</feature>
<dbReference type="Proteomes" id="UP001292094">
    <property type="component" value="Unassembled WGS sequence"/>
</dbReference>
<gene>
    <name evidence="2" type="ORF">Pmani_031320</name>
</gene>